<evidence type="ECO:0000256" key="2">
    <source>
        <dbReference type="SAM" id="SignalP"/>
    </source>
</evidence>
<proteinExistence type="predicted"/>
<dbReference type="AlphaFoldDB" id="A0A561EL31"/>
<accession>A0A561EL31</accession>
<feature type="chain" id="PRO_5039145648" evidence="2">
    <location>
        <begin position="19"/>
        <end position="196"/>
    </location>
</feature>
<dbReference type="GO" id="GO:0043448">
    <property type="term" value="P:alkane catabolic process"/>
    <property type="evidence" value="ECO:0007669"/>
    <property type="project" value="TreeGrafter"/>
</dbReference>
<dbReference type="PANTHER" id="PTHR39335:SF1">
    <property type="entry name" value="BLL4220 PROTEIN"/>
    <property type="match status" value="1"/>
</dbReference>
<comment type="caution">
    <text evidence="3">The sequence shown here is derived from an EMBL/GenBank/DDBJ whole genome shotgun (WGS) entry which is preliminary data.</text>
</comment>
<feature type="signal peptide" evidence="2">
    <location>
        <begin position="1"/>
        <end position="18"/>
    </location>
</feature>
<sequence length="196" mass="19120">MPTLRRAAVLAAAGTAVAALVTGCGSSGSSYSPGSATTPASPSAPASPTSPASPSAPASPAEKAALQTATAGSLGTVVTDGNGFTLYRFDKDTAKPSMSNCNGNCASLWPPVAPVDKGQVKGVDPALVGTVTRADGSKQLTLNGWPLYRYAPDTKAGDTKGQGVGGTWFASTPDGKKAGAPAPATSPSTGGGGYGY</sequence>
<feature type="compositionally biased region" description="Low complexity" evidence="1">
    <location>
        <begin position="178"/>
        <end position="188"/>
    </location>
</feature>
<feature type="region of interest" description="Disordered" evidence="1">
    <location>
        <begin position="30"/>
        <end position="61"/>
    </location>
</feature>
<dbReference type="PROSITE" id="PS51257">
    <property type="entry name" value="PROKAR_LIPOPROTEIN"/>
    <property type="match status" value="1"/>
</dbReference>
<dbReference type="Pfam" id="PF03640">
    <property type="entry name" value="Lipoprotein_15"/>
    <property type="match status" value="2"/>
</dbReference>
<keyword evidence="3" id="KW-0449">Lipoprotein</keyword>
<dbReference type="RefSeq" id="WP_145788359.1">
    <property type="nucleotide sequence ID" value="NZ_BAAABR010000002.1"/>
</dbReference>
<reference evidence="3 4" key="1">
    <citation type="submission" date="2019-06" db="EMBL/GenBank/DDBJ databases">
        <title>Sequencing the genomes of 1000 actinobacteria strains.</title>
        <authorList>
            <person name="Klenk H.-P."/>
        </authorList>
    </citation>
    <scope>NUCLEOTIDE SEQUENCE [LARGE SCALE GENOMIC DNA]</scope>
    <source>
        <strain evidence="3 4">DSM 41649</strain>
    </source>
</reference>
<dbReference type="OrthoDB" id="597632at2"/>
<keyword evidence="4" id="KW-1185">Reference proteome</keyword>
<dbReference type="Proteomes" id="UP000318416">
    <property type="component" value="Unassembled WGS sequence"/>
</dbReference>
<dbReference type="PANTHER" id="PTHR39335">
    <property type="entry name" value="BLL4220 PROTEIN"/>
    <property type="match status" value="1"/>
</dbReference>
<feature type="region of interest" description="Disordered" evidence="1">
    <location>
        <begin position="170"/>
        <end position="196"/>
    </location>
</feature>
<name>A0A561EL31_9ACTN</name>
<gene>
    <name evidence="3" type="ORF">FB465_1306</name>
</gene>
<evidence type="ECO:0000313" key="3">
    <source>
        <dbReference type="EMBL" id="TWE16326.1"/>
    </source>
</evidence>
<evidence type="ECO:0000256" key="1">
    <source>
        <dbReference type="SAM" id="MobiDB-lite"/>
    </source>
</evidence>
<evidence type="ECO:0000313" key="4">
    <source>
        <dbReference type="Proteomes" id="UP000318416"/>
    </source>
</evidence>
<keyword evidence="2" id="KW-0732">Signal</keyword>
<protein>
    <submittedName>
        <fullName evidence="3">Putative lipoprotein with Yx(FWY)xxD motif</fullName>
    </submittedName>
</protein>
<dbReference type="InterPro" id="IPR005297">
    <property type="entry name" value="Lipoprotein_repeat"/>
</dbReference>
<dbReference type="EMBL" id="VIVR01000001">
    <property type="protein sequence ID" value="TWE16326.1"/>
    <property type="molecule type" value="Genomic_DNA"/>
</dbReference>
<organism evidence="3 4">
    <name type="scientific">Kitasatospora atroaurantiaca</name>
    <dbReference type="NCBI Taxonomy" id="285545"/>
    <lineage>
        <taxon>Bacteria</taxon>
        <taxon>Bacillati</taxon>
        <taxon>Actinomycetota</taxon>
        <taxon>Actinomycetes</taxon>
        <taxon>Kitasatosporales</taxon>
        <taxon>Streptomycetaceae</taxon>
        <taxon>Kitasatospora</taxon>
    </lineage>
</organism>